<dbReference type="Gene3D" id="2.60.40.10">
    <property type="entry name" value="Immunoglobulins"/>
    <property type="match status" value="1"/>
</dbReference>
<dbReference type="InterPro" id="IPR006102">
    <property type="entry name" value="Ig-like_GH2"/>
</dbReference>
<dbReference type="SUPFAM" id="SSF51445">
    <property type="entry name" value="(Trans)glycosidases"/>
    <property type="match status" value="1"/>
</dbReference>
<dbReference type="Gene3D" id="3.20.20.80">
    <property type="entry name" value="Glycosidases"/>
    <property type="match status" value="1"/>
</dbReference>
<evidence type="ECO:0000313" key="10">
    <source>
        <dbReference type="EMBL" id="PTM93351.1"/>
    </source>
</evidence>
<dbReference type="FunFam" id="3.20.20.80:FF:000080">
    <property type="entry name" value="Beta-glucuronidase UidA"/>
    <property type="match status" value="1"/>
</dbReference>
<dbReference type="GO" id="GO:0004566">
    <property type="term" value="F:beta-glucuronidase activity"/>
    <property type="evidence" value="ECO:0007669"/>
    <property type="project" value="UniProtKB-EC"/>
</dbReference>
<evidence type="ECO:0000256" key="4">
    <source>
        <dbReference type="ARBA" id="ARBA00022801"/>
    </source>
</evidence>
<evidence type="ECO:0000256" key="2">
    <source>
        <dbReference type="ARBA" id="ARBA00012761"/>
    </source>
</evidence>
<protein>
    <recommendedName>
        <fullName evidence="3">Beta-glucuronidase</fullName>
        <ecNumber evidence="2">3.2.1.31</ecNumber>
    </recommendedName>
</protein>
<dbReference type="InterPro" id="IPR013783">
    <property type="entry name" value="Ig-like_fold"/>
</dbReference>
<feature type="domain" description="Glycoside hydrolase family 2 catalytic" evidence="8">
    <location>
        <begin position="256"/>
        <end position="570"/>
    </location>
</feature>
<dbReference type="InterPro" id="IPR023230">
    <property type="entry name" value="Glyco_hydro_2_CS"/>
</dbReference>
<keyword evidence="4 6" id="KW-0378">Hydrolase</keyword>
<evidence type="ECO:0000259" key="8">
    <source>
        <dbReference type="Pfam" id="PF02836"/>
    </source>
</evidence>
<feature type="domain" description="Glycosyl hydrolases family 2 sugar binding" evidence="9">
    <location>
        <begin position="14"/>
        <end position="159"/>
    </location>
</feature>
<reference evidence="10 11" key="1">
    <citation type="submission" date="2018-04" db="EMBL/GenBank/DDBJ databases">
        <title>Genomic Encyclopedia of Type Strains, Phase IV (KMG-IV): sequencing the most valuable type-strain genomes for metagenomic binning, comparative biology and taxonomic classification.</title>
        <authorList>
            <person name="Goeker M."/>
        </authorList>
    </citation>
    <scope>NUCLEOTIDE SEQUENCE [LARGE SCALE GENOMIC DNA]</scope>
    <source>
        <strain evidence="10 11">DSM 7138</strain>
    </source>
</reference>
<dbReference type="InterPro" id="IPR006104">
    <property type="entry name" value="Glyco_hydro_2_N"/>
</dbReference>
<dbReference type="EC" id="3.2.1.31" evidence="2"/>
<dbReference type="PRINTS" id="PR00132">
    <property type="entry name" value="GLHYDRLASE2"/>
</dbReference>
<sequence length="573" mass="63437">MDPHGQGEAQGWFQALPSPRTIPVPCSWNDLFDDAHTYVGLAWYRIEVWVPSGWRGRRVILRVGSATYAARVWVNGSLVTEHLGGNLPFAVEITQQLAWERANVIAIAVENEPKPERVPPGPPPGGGGVLGVAAGFPGTTYDFFPYSGLHRQVWLCAVPAVHIDDITVVTTIEGGDGIVNLKVATVGAEAGTGKARLDGIEADLVFRAGMAEATLRVPGARLWSPQDPYLYRLTVTLTDQARVVDIYALDIGIRTVAVRGDQILLNGQPIKLTGFGKHEDFALSGRGLNLPVWIRDYELLRWIGANSYRTSHYPYPEEVMQLADQRGVLVINEIPAVGLNMADSQQLTEQRLMQSQSQLRELIARDKNHPSTIMWCVANEPVARAPNDEVPLSPALKQTAIDAGTQFFRRVYDEAHRLDGTRPVTLVGVGGGPREWHKPFDVICINRYYGWYGGLGGRLDQAAAALARDLDELHQSFARPIIITEFGTDALPGTHSLPPEMWSEEYQVEFLRRYLDVAAQRPFMAGMHVWAFADFRTVQGVGRAGSMNYKGVFTRDRRPKMAALFLRSRWVGA</sequence>
<evidence type="ECO:0000313" key="11">
    <source>
        <dbReference type="Proteomes" id="UP000241247"/>
    </source>
</evidence>
<dbReference type="SUPFAM" id="SSF49303">
    <property type="entry name" value="beta-Galactosidase/glucuronidase domain"/>
    <property type="match status" value="1"/>
</dbReference>
<dbReference type="InterPro" id="IPR006101">
    <property type="entry name" value="Glyco_hydro_2"/>
</dbReference>
<dbReference type="PANTHER" id="PTHR10066">
    <property type="entry name" value="BETA-GLUCURONIDASE"/>
    <property type="match status" value="1"/>
</dbReference>
<dbReference type="NCBIfam" id="NF007538">
    <property type="entry name" value="PRK10150.1"/>
    <property type="match status" value="1"/>
</dbReference>
<evidence type="ECO:0000256" key="1">
    <source>
        <dbReference type="ARBA" id="ARBA00007401"/>
    </source>
</evidence>
<dbReference type="InterPro" id="IPR036156">
    <property type="entry name" value="Beta-gal/glucu_dom_sf"/>
</dbReference>
<evidence type="ECO:0000256" key="5">
    <source>
        <dbReference type="ARBA" id="ARBA00023295"/>
    </source>
</evidence>
<evidence type="ECO:0000259" key="9">
    <source>
        <dbReference type="Pfam" id="PF02837"/>
    </source>
</evidence>
<name>A0A2T5B2Y8_MYCDI</name>
<comment type="caution">
    <text evidence="10">The sequence shown here is derived from an EMBL/GenBank/DDBJ whole genome shotgun (WGS) entry which is preliminary data.</text>
</comment>
<dbReference type="GO" id="GO:0030246">
    <property type="term" value="F:carbohydrate binding"/>
    <property type="evidence" value="ECO:0007669"/>
    <property type="project" value="TreeGrafter"/>
</dbReference>
<dbReference type="Pfam" id="PF00703">
    <property type="entry name" value="Glyco_hydro_2"/>
    <property type="match status" value="1"/>
</dbReference>
<organism evidence="10 11">
    <name type="scientific">Mycoplana dimorpha</name>
    <dbReference type="NCBI Taxonomy" id="28320"/>
    <lineage>
        <taxon>Bacteria</taxon>
        <taxon>Pseudomonadati</taxon>
        <taxon>Pseudomonadota</taxon>
        <taxon>Alphaproteobacteria</taxon>
        <taxon>Hyphomicrobiales</taxon>
        <taxon>Rhizobiaceae</taxon>
        <taxon>Mycoplana</taxon>
    </lineage>
</organism>
<keyword evidence="5 6" id="KW-0326">Glycosidase</keyword>
<dbReference type="SUPFAM" id="SSF49785">
    <property type="entry name" value="Galactose-binding domain-like"/>
    <property type="match status" value="1"/>
</dbReference>
<dbReference type="PROSITE" id="PS00719">
    <property type="entry name" value="GLYCOSYL_HYDROL_F2_1"/>
    <property type="match status" value="1"/>
</dbReference>
<dbReference type="PANTHER" id="PTHR10066:SF67">
    <property type="entry name" value="BETA-GLUCURONIDASE"/>
    <property type="match status" value="1"/>
</dbReference>
<accession>A0A2T5B2Y8</accession>
<feature type="domain" description="Glycoside hydrolase family 2 immunoglobulin-like beta-sandwich" evidence="7">
    <location>
        <begin position="161"/>
        <end position="254"/>
    </location>
</feature>
<dbReference type="Pfam" id="PF02836">
    <property type="entry name" value="Glyco_hydro_2_C"/>
    <property type="match status" value="1"/>
</dbReference>
<dbReference type="InterPro" id="IPR017853">
    <property type="entry name" value="GH"/>
</dbReference>
<dbReference type="AlphaFoldDB" id="A0A2T5B2Y8"/>
<dbReference type="EMBL" id="PZZZ01000006">
    <property type="protein sequence ID" value="PTM93351.1"/>
    <property type="molecule type" value="Genomic_DNA"/>
</dbReference>
<dbReference type="Proteomes" id="UP000241247">
    <property type="component" value="Unassembled WGS sequence"/>
</dbReference>
<comment type="similarity">
    <text evidence="1 6">Belongs to the glycosyl hydrolase 2 family.</text>
</comment>
<gene>
    <name evidence="10" type="ORF">C7449_10636</name>
</gene>
<dbReference type="Gene3D" id="2.60.120.260">
    <property type="entry name" value="Galactose-binding domain-like"/>
    <property type="match status" value="1"/>
</dbReference>
<dbReference type="InterPro" id="IPR008979">
    <property type="entry name" value="Galactose-bd-like_sf"/>
</dbReference>
<evidence type="ECO:0000256" key="6">
    <source>
        <dbReference type="RuleBase" id="RU361154"/>
    </source>
</evidence>
<evidence type="ECO:0000256" key="3">
    <source>
        <dbReference type="ARBA" id="ARBA00016205"/>
    </source>
</evidence>
<proteinExistence type="inferred from homology"/>
<keyword evidence="11" id="KW-1185">Reference proteome</keyword>
<dbReference type="GO" id="GO:0019391">
    <property type="term" value="P:glucuronoside catabolic process"/>
    <property type="evidence" value="ECO:0007669"/>
    <property type="project" value="TreeGrafter"/>
</dbReference>
<dbReference type="Pfam" id="PF02837">
    <property type="entry name" value="Glyco_hydro_2_N"/>
    <property type="match status" value="1"/>
</dbReference>
<dbReference type="GO" id="GO:0005975">
    <property type="term" value="P:carbohydrate metabolic process"/>
    <property type="evidence" value="ECO:0007669"/>
    <property type="project" value="InterPro"/>
</dbReference>
<evidence type="ECO:0000259" key="7">
    <source>
        <dbReference type="Pfam" id="PF00703"/>
    </source>
</evidence>
<dbReference type="InterPro" id="IPR006103">
    <property type="entry name" value="Glyco_hydro_2_cat"/>
</dbReference>